<dbReference type="InterPro" id="IPR051125">
    <property type="entry name" value="ABC-4/HrtB_transporter"/>
</dbReference>
<keyword evidence="15" id="KW-1185">Reference proteome</keyword>
<dbReference type="Pfam" id="PF02687">
    <property type="entry name" value="FtsX"/>
    <property type="match status" value="1"/>
</dbReference>
<feature type="transmembrane region" description="Helical" evidence="11">
    <location>
        <begin position="282"/>
        <end position="308"/>
    </location>
</feature>
<dbReference type="Pfam" id="PF12704">
    <property type="entry name" value="MacB_PCD"/>
    <property type="match status" value="1"/>
</dbReference>
<evidence type="ECO:0000313" key="15">
    <source>
        <dbReference type="Proteomes" id="UP000277864"/>
    </source>
</evidence>
<dbReference type="InterPro" id="IPR025857">
    <property type="entry name" value="MacB_PCD"/>
</dbReference>
<dbReference type="OrthoDB" id="384327at2"/>
<evidence type="ECO:0000256" key="3">
    <source>
        <dbReference type="ARBA" id="ARBA00011131"/>
    </source>
</evidence>
<feature type="transmembrane region" description="Helical" evidence="11">
    <location>
        <begin position="243"/>
        <end position="262"/>
    </location>
</feature>
<evidence type="ECO:0000256" key="5">
    <source>
        <dbReference type="ARBA" id="ARBA00022448"/>
    </source>
</evidence>
<dbReference type="PANTHER" id="PTHR43738">
    <property type="entry name" value="ABC TRANSPORTER, MEMBRANE PROTEIN"/>
    <property type="match status" value="1"/>
</dbReference>
<evidence type="ECO:0000259" key="13">
    <source>
        <dbReference type="Pfam" id="PF12704"/>
    </source>
</evidence>
<name>A0A3R9YXM1_9ENTE</name>
<protein>
    <recommendedName>
        <fullName evidence="4">Putative hemin transport system permease protein HrtB</fullName>
    </recommendedName>
</protein>
<keyword evidence="5" id="KW-0813">Transport</keyword>
<dbReference type="InterPro" id="IPR003838">
    <property type="entry name" value="ABC3_permease_C"/>
</dbReference>
<feature type="domain" description="ABC3 transporter permease C-terminal" evidence="12">
    <location>
        <begin position="243"/>
        <end position="353"/>
    </location>
</feature>
<evidence type="ECO:0000256" key="2">
    <source>
        <dbReference type="ARBA" id="ARBA00008697"/>
    </source>
</evidence>
<comment type="subcellular location">
    <subcellularLocation>
        <location evidence="1">Cell membrane</location>
        <topology evidence="1">Multi-pass membrane protein</topology>
    </subcellularLocation>
</comment>
<feature type="domain" description="MacB-like periplasmic core" evidence="13">
    <location>
        <begin position="16"/>
        <end position="187"/>
    </location>
</feature>
<comment type="function">
    <text evidence="10">Part of the ABC transporter complex hrt involved in hemin import. Responsible for the translocation of the substrate across the membrane.</text>
</comment>
<organism evidence="14 15">
    <name type="scientific">Vagococcus humatus</name>
    <dbReference type="NCBI Taxonomy" id="1889241"/>
    <lineage>
        <taxon>Bacteria</taxon>
        <taxon>Bacillati</taxon>
        <taxon>Bacillota</taxon>
        <taxon>Bacilli</taxon>
        <taxon>Lactobacillales</taxon>
        <taxon>Enterococcaceae</taxon>
        <taxon>Vagococcus</taxon>
    </lineage>
</organism>
<proteinExistence type="inferred from homology"/>
<dbReference type="EMBL" id="PXZH01000001">
    <property type="protein sequence ID" value="RST89797.1"/>
    <property type="molecule type" value="Genomic_DNA"/>
</dbReference>
<evidence type="ECO:0000256" key="8">
    <source>
        <dbReference type="ARBA" id="ARBA00022989"/>
    </source>
</evidence>
<evidence type="ECO:0000313" key="14">
    <source>
        <dbReference type="EMBL" id="RST89797.1"/>
    </source>
</evidence>
<keyword evidence="6" id="KW-1003">Cell membrane</keyword>
<keyword evidence="8 11" id="KW-1133">Transmembrane helix</keyword>
<evidence type="ECO:0000256" key="11">
    <source>
        <dbReference type="SAM" id="Phobius"/>
    </source>
</evidence>
<evidence type="ECO:0000256" key="7">
    <source>
        <dbReference type="ARBA" id="ARBA00022692"/>
    </source>
</evidence>
<dbReference type="AlphaFoldDB" id="A0A3R9YXM1"/>
<comment type="similarity">
    <text evidence="2">Belongs to the ABC-4 integral membrane protein family. HrtB subfamily.</text>
</comment>
<evidence type="ECO:0000256" key="1">
    <source>
        <dbReference type="ARBA" id="ARBA00004651"/>
    </source>
</evidence>
<sequence length="359" mass="40193">MFLAWHEIKYDKRKFLLIMIIIALIAWLVYVLTGLATGLGDGNRKAIDQWQADGIILSSEANKSLTASRLDMADLENIHVPIKEPIGQSLYTVKRKGQKENSRQNAAVFGILSDSFLKPDTLSGRSFHNKNEAVIASDFKQFNYKLGDELLLGSSHTPIKVVGFFEKSTYNLAPVIYLSLDTWQTLTFNRIPKKDNLISGIVYQKKNSDLHLNQASRYDHLSLEAFIQKIPGYSEQKLTLDGMIYFLFVIATFVIGVFIYVITLQKQKLFGILKVQGIPTRLLATSVLWQTFLLSSLGIVLGMILTFITSYFLPESLPFAIDFKKNGVYSLILLLSTLIGGAFSLKSVIKINPLKAIGG</sequence>
<keyword evidence="9 11" id="KW-0472">Membrane</keyword>
<feature type="transmembrane region" description="Helical" evidence="11">
    <location>
        <begin position="328"/>
        <end position="345"/>
    </location>
</feature>
<dbReference type="Proteomes" id="UP000277864">
    <property type="component" value="Unassembled WGS sequence"/>
</dbReference>
<accession>A0A3R9YXM1</accession>
<evidence type="ECO:0000256" key="10">
    <source>
        <dbReference type="ARBA" id="ARBA00024973"/>
    </source>
</evidence>
<evidence type="ECO:0000259" key="12">
    <source>
        <dbReference type="Pfam" id="PF02687"/>
    </source>
</evidence>
<feature type="transmembrane region" description="Helical" evidence="11">
    <location>
        <begin position="15"/>
        <end position="39"/>
    </location>
</feature>
<comment type="subunit">
    <text evidence="3">The complex is composed of two ATP-binding proteins (HrtA), two transmembrane proteins (HrtB) and a solute-binding protein.</text>
</comment>
<reference evidence="14 15" key="1">
    <citation type="submission" date="2018-03" db="EMBL/GenBank/DDBJ databases">
        <authorList>
            <person name="Gulvik C.A."/>
        </authorList>
    </citation>
    <scope>NUCLEOTIDE SEQUENCE [LARGE SCALE GENOMIC DNA]</scope>
    <source>
        <strain evidence="14 15">JCM 31581</strain>
    </source>
</reference>
<dbReference type="PANTHER" id="PTHR43738:SF1">
    <property type="entry name" value="HEMIN TRANSPORT SYSTEM PERMEASE PROTEIN HRTB-RELATED"/>
    <property type="match status" value="1"/>
</dbReference>
<dbReference type="GO" id="GO:0005886">
    <property type="term" value="C:plasma membrane"/>
    <property type="evidence" value="ECO:0007669"/>
    <property type="project" value="UniProtKB-SubCell"/>
</dbReference>
<evidence type="ECO:0000256" key="9">
    <source>
        <dbReference type="ARBA" id="ARBA00023136"/>
    </source>
</evidence>
<keyword evidence="7 11" id="KW-0812">Transmembrane</keyword>
<dbReference type="RefSeq" id="WP_125942407.1">
    <property type="nucleotide sequence ID" value="NZ_PXZH01000001.1"/>
</dbReference>
<evidence type="ECO:0000256" key="4">
    <source>
        <dbReference type="ARBA" id="ARBA00016962"/>
    </source>
</evidence>
<comment type="caution">
    <text evidence="14">The sequence shown here is derived from an EMBL/GenBank/DDBJ whole genome shotgun (WGS) entry which is preliminary data.</text>
</comment>
<evidence type="ECO:0000256" key="6">
    <source>
        <dbReference type="ARBA" id="ARBA00022475"/>
    </source>
</evidence>
<gene>
    <name evidence="14" type="ORF">C7P63_01585</name>
</gene>